<organism evidence="6 7">
    <name type="scientific">Robinsoniella peoriensis</name>
    <dbReference type="NCBI Taxonomy" id="180332"/>
    <lineage>
        <taxon>Bacteria</taxon>
        <taxon>Bacillati</taxon>
        <taxon>Bacillota</taxon>
        <taxon>Clostridia</taxon>
        <taxon>Lachnospirales</taxon>
        <taxon>Lachnospiraceae</taxon>
        <taxon>Robinsoniella</taxon>
    </lineage>
</organism>
<evidence type="ECO:0000256" key="3">
    <source>
        <dbReference type="ARBA" id="ARBA00023125"/>
    </source>
</evidence>
<dbReference type="InterPro" id="IPR000847">
    <property type="entry name" value="LysR_HTH_N"/>
</dbReference>
<dbReference type="PANTHER" id="PTHR30126">
    <property type="entry name" value="HTH-TYPE TRANSCRIPTIONAL REGULATOR"/>
    <property type="match status" value="1"/>
</dbReference>
<keyword evidence="2" id="KW-0805">Transcription regulation</keyword>
<comment type="caution">
    <text evidence="6">The sequence shown here is derived from an EMBL/GenBank/DDBJ whole genome shotgun (WGS) entry which is preliminary data.</text>
</comment>
<dbReference type="InterPro" id="IPR036390">
    <property type="entry name" value="WH_DNA-bd_sf"/>
</dbReference>
<comment type="similarity">
    <text evidence="1">Belongs to the LysR transcriptional regulatory family.</text>
</comment>
<keyword evidence="4" id="KW-0804">Transcription</keyword>
<dbReference type="RefSeq" id="WP_138002512.1">
    <property type="nucleotide sequence ID" value="NZ_QGQD01000049.1"/>
</dbReference>
<keyword evidence="7" id="KW-1185">Reference proteome</keyword>
<evidence type="ECO:0000256" key="4">
    <source>
        <dbReference type="ARBA" id="ARBA00023163"/>
    </source>
</evidence>
<dbReference type="Proteomes" id="UP000306509">
    <property type="component" value="Unassembled WGS sequence"/>
</dbReference>
<evidence type="ECO:0000313" key="6">
    <source>
        <dbReference type="EMBL" id="TLD00707.1"/>
    </source>
</evidence>
<evidence type="ECO:0000259" key="5">
    <source>
        <dbReference type="PROSITE" id="PS50931"/>
    </source>
</evidence>
<sequence precursor="true">MNQNLSLYKIFFTVANAGNISRAAGELYISQPAISKSIQRLEQSLDTVLFTRTSRGVRLTDEGKLLYDHVKTAFDAIETGEEQLRMAADLGIGHLRIGVSTTLCKYLLLPYLQEFIKLYPHIRITIECQSSNRTLQLLEEQKIDIGLISKPEHNTHIQFHPIEEIEDIFVASKNYLDNLFLRTKEEKYDILSTATLMLLDKDNMTRQYIDDYLAEQKLEPNTLLEVTTMDLLIDFAKIGLGVACVIKKFVQKELDNQTLQEIPLEFAIHKRQVGFAYLKSSYPSHALQEFISFCSKTKRGNIDL</sequence>
<proteinExistence type="inferred from homology"/>
<feature type="domain" description="HTH lysR-type" evidence="5">
    <location>
        <begin position="1"/>
        <end position="60"/>
    </location>
</feature>
<dbReference type="EMBL" id="QGQD01000049">
    <property type="protein sequence ID" value="TLD00707.1"/>
    <property type="molecule type" value="Genomic_DNA"/>
</dbReference>
<dbReference type="InterPro" id="IPR005119">
    <property type="entry name" value="LysR_subst-bd"/>
</dbReference>
<dbReference type="STRING" id="180332.GCA_000797495_00728"/>
<dbReference type="PROSITE" id="PS50931">
    <property type="entry name" value="HTH_LYSR"/>
    <property type="match status" value="1"/>
</dbReference>
<gene>
    <name evidence="6" type="primary">cynR_2</name>
    <name evidence="6" type="ORF">DSM106044_02408</name>
</gene>
<dbReference type="AlphaFoldDB" id="A0A4U8Q7B1"/>
<dbReference type="Gene3D" id="3.40.190.290">
    <property type="match status" value="1"/>
</dbReference>
<dbReference type="GO" id="GO:0003700">
    <property type="term" value="F:DNA-binding transcription factor activity"/>
    <property type="evidence" value="ECO:0007669"/>
    <property type="project" value="InterPro"/>
</dbReference>
<evidence type="ECO:0000256" key="1">
    <source>
        <dbReference type="ARBA" id="ARBA00009437"/>
    </source>
</evidence>
<dbReference type="SUPFAM" id="SSF53850">
    <property type="entry name" value="Periplasmic binding protein-like II"/>
    <property type="match status" value="1"/>
</dbReference>
<protein>
    <submittedName>
        <fullName evidence="6">Cyn operon transcriptional activator</fullName>
    </submittedName>
</protein>
<reference evidence="6 7" key="1">
    <citation type="journal article" date="2019" name="Anaerobe">
        <title>Detection of Robinsoniella peoriensis in multiple bone samples of a trauma patient.</title>
        <authorList>
            <person name="Schrottner P."/>
            <person name="Hartwich K."/>
            <person name="Bunk B."/>
            <person name="Schober I."/>
            <person name="Helbig S."/>
            <person name="Rudolph W.W."/>
            <person name="Gunzer F."/>
        </authorList>
    </citation>
    <scope>NUCLEOTIDE SEQUENCE [LARGE SCALE GENOMIC DNA]</scope>
    <source>
        <strain evidence="6 7">DSM 106044</strain>
    </source>
</reference>
<dbReference type="Pfam" id="PF00126">
    <property type="entry name" value="HTH_1"/>
    <property type="match status" value="1"/>
</dbReference>
<dbReference type="PANTHER" id="PTHR30126:SF64">
    <property type="entry name" value="HTH-TYPE TRANSCRIPTIONAL REGULATOR CITR"/>
    <property type="match status" value="1"/>
</dbReference>
<dbReference type="CDD" id="cd05466">
    <property type="entry name" value="PBP2_LTTR_substrate"/>
    <property type="match status" value="1"/>
</dbReference>
<dbReference type="Pfam" id="PF03466">
    <property type="entry name" value="LysR_substrate"/>
    <property type="match status" value="1"/>
</dbReference>
<dbReference type="GO" id="GO:0000976">
    <property type="term" value="F:transcription cis-regulatory region binding"/>
    <property type="evidence" value="ECO:0007669"/>
    <property type="project" value="TreeGrafter"/>
</dbReference>
<keyword evidence="3" id="KW-0238">DNA-binding</keyword>
<accession>A0A4U8Q7B1</accession>
<evidence type="ECO:0000313" key="7">
    <source>
        <dbReference type="Proteomes" id="UP000306509"/>
    </source>
</evidence>
<dbReference type="InterPro" id="IPR036388">
    <property type="entry name" value="WH-like_DNA-bd_sf"/>
</dbReference>
<dbReference type="Gene3D" id="1.10.10.10">
    <property type="entry name" value="Winged helix-like DNA-binding domain superfamily/Winged helix DNA-binding domain"/>
    <property type="match status" value="1"/>
</dbReference>
<dbReference type="FunFam" id="1.10.10.10:FF:000001">
    <property type="entry name" value="LysR family transcriptional regulator"/>
    <property type="match status" value="1"/>
</dbReference>
<dbReference type="PRINTS" id="PR00039">
    <property type="entry name" value="HTHLYSR"/>
</dbReference>
<name>A0A4U8Q7B1_9FIRM</name>
<dbReference type="SUPFAM" id="SSF46785">
    <property type="entry name" value="Winged helix' DNA-binding domain"/>
    <property type="match status" value="1"/>
</dbReference>
<evidence type="ECO:0000256" key="2">
    <source>
        <dbReference type="ARBA" id="ARBA00023015"/>
    </source>
</evidence>